<dbReference type="Pfam" id="PF01168">
    <property type="entry name" value="Ala_racemase_N"/>
    <property type="match status" value="1"/>
</dbReference>
<dbReference type="PROSITE" id="PS00395">
    <property type="entry name" value="ALANINE_RACEMASE"/>
    <property type="match status" value="1"/>
</dbReference>
<dbReference type="Gene3D" id="2.40.37.10">
    <property type="entry name" value="Lyase, Ornithine Decarboxylase, Chain A, domain 1"/>
    <property type="match status" value="1"/>
</dbReference>
<keyword evidence="2" id="KW-0663">Pyridoxal phosphate</keyword>
<keyword evidence="6" id="KW-1185">Reference proteome</keyword>
<dbReference type="CDD" id="cd00430">
    <property type="entry name" value="PLPDE_III_AR"/>
    <property type="match status" value="1"/>
</dbReference>
<dbReference type="InterPro" id="IPR001608">
    <property type="entry name" value="Ala_racemase_N"/>
</dbReference>
<dbReference type="InterPro" id="IPR020622">
    <property type="entry name" value="Ala_racemase_pyridoxalP-BS"/>
</dbReference>
<dbReference type="InterPro" id="IPR029066">
    <property type="entry name" value="PLP-binding_barrel"/>
</dbReference>
<dbReference type="Gene3D" id="3.20.20.10">
    <property type="entry name" value="Alanine racemase"/>
    <property type="match status" value="1"/>
</dbReference>
<dbReference type="PANTHER" id="PTHR30511">
    <property type="entry name" value="ALANINE RACEMASE"/>
    <property type="match status" value="1"/>
</dbReference>
<dbReference type="NCBIfam" id="TIGR00492">
    <property type="entry name" value="alr"/>
    <property type="match status" value="1"/>
</dbReference>
<dbReference type="SUPFAM" id="SSF50621">
    <property type="entry name" value="Alanine racemase C-terminal domain-like"/>
    <property type="match status" value="1"/>
</dbReference>
<dbReference type="SUPFAM" id="SSF51419">
    <property type="entry name" value="PLP-binding barrel"/>
    <property type="match status" value="1"/>
</dbReference>
<evidence type="ECO:0000313" key="5">
    <source>
        <dbReference type="EMBL" id="MFC3113927.1"/>
    </source>
</evidence>
<name>A0ABV7FC09_9GAMM</name>
<evidence type="ECO:0000259" key="4">
    <source>
        <dbReference type="SMART" id="SM01005"/>
    </source>
</evidence>
<dbReference type="PANTHER" id="PTHR30511:SF0">
    <property type="entry name" value="ALANINE RACEMASE, CATABOLIC-RELATED"/>
    <property type="match status" value="1"/>
</dbReference>
<feature type="domain" description="Alanine racemase C-terminal" evidence="4">
    <location>
        <begin position="233"/>
        <end position="361"/>
    </location>
</feature>
<dbReference type="PRINTS" id="PR00992">
    <property type="entry name" value="ALARACEMASE"/>
</dbReference>
<accession>A0ABV7FC09</accession>
<dbReference type="GO" id="GO:0008784">
    <property type="term" value="F:alanine racemase activity"/>
    <property type="evidence" value="ECO:0007669"/>
    <property type="project" value="UniProtKB-EC"/>
</dbReference>
<protein>
    <submittedName>
        <fullName evidence="5">Alanine racemase</fullName>
        <ecNumber evidence="5">5.1.1.1</ecNumber>
    </submittedName>
</protein>
<comment type="caution">
    <text evidence="5">The sequence shown here is derived from an EMBL/GenBank/DDBJ whole genome shotgun (WGS) entry which is preliminary data.</text>
</comment>
<evidence type="ECO:0000313" key="6">
    <source>
        <dbReference type="Proteomes" id="UP001595555"/>
    </source>
</evidence>
<proteinExistence type="predicted"/>
<evidence type="ECO:0000256" key="1">
    <source>
        <dbReference type="ARBA" id="ARBA00001933"/>
    </source>
</evidence>
<dbReference type="Pfam" id="PF00842">
    <property type="entry name" value="Ala_racemase_C"/>
    <property type="match status" value="1"/>
</dbReference>
<dbReference type="SMART" id="SM01005">
    <property type="entry name" value="Ala_racemase_C"/>
    <property type="match status" value="1"/>
</dbReference>
<gene>
    <name evidence="5" type="primary">alr</name>
    <name evidence="5" type="ORF">ACFODX_00030</name>
</gene>
<organism evidence="5 6">
    <name type="scientific">Cellvibrio fontiphilus</name>
    <dbReference type="NCBI Taxonomy" id="1815559"/>
    <lineage>
        <taxon>Bacteria</taxon>
        <taxon>Pseudomonadati</taxon>
        <taxon>Pseudomonadota</taxon>
        <taxon>Gammaproteobacteria</taxon>
        <taxon>Cellvibrionales</taxon>
        <taxon>Cellvibrionaceae</taxon>
        <taxon>Cellvibrio</taxon>
    </lineage>
</organism>
<sequence>MLTIDLSAIQNNWLRLASMTRASVAAVIKANAYGLGAKEVGTALYTAGCREFFLATFDEAVAARSFLPPDAVIYMLGGLRGVDLEGLHNQQIIPVLCSGFDIEQWLKLKKNNPPVFQPALKINTGMNRFGIDGMELSSLCANIEQITALNPALIVSHLACADDEHHSKNAEQLNKFLISVEQIREKLPHIRASLANSSGIFLGKSWHFDLVRPGAALYGLNPMPLQQNPMSQVLKLALPIRQIRTLSLSESVGYGATANLPVGARLAVVSGGYADGLHRTLGAQPAGILYGRRVNVAGRISMDSMIFDISSVSASEEELMNSTIEVIGEQLPLDGLMQANRQSLGYEVLTSLGDRFTRSYVGGDL</sequence>
<evidence type="ECO:0000256" key="2">
    <source>
        <dbReference type="ARBA" id="ARBA00022898"/>
    </source>
</evidence>
<dbReference type="InterPro" id="IPR011079">
    <property type="entry name" value="Ala_racemase_C"/>
</dbReference>
<keyword evidence="3 5" id="KW-0413">Isomerase</keyword>
<dbReference type="RefSeq" id="WP_378114802.1">
    <property type="nucleotide sequence ID" value="NZ_JBHRTF010000001.1"/>
</dbReference>
<evidence type="ECO:0000256" key="3">
    <source>
        <dbReference type="ARBA" id="ARBA00023235"/>
    </source>
</evidence>
<comment type="cofactor">
    <cofactor evidence="1">
        <name>pyridoxal 5'-phosphate</name>
        <dbReference type="ChEBI" id="CHEBI:597326"/>
    </cofactor>
</comment>
<reference evidence="6" key="1">
    <citation type="journal article" date="2019" name="Int. J. Syst. Evol. Microbiol.">
        <title>The Global Catalogue of Microorganisms (GCM) 10K type strain sequencing project: providing services to taxonomists for standard genome sequencing and annotation.</title>
        <authorList>
            <consortium name="The Broad Institute Genomics Platform"/>
            <consortium name="The Broad Institute Genome Sequencing Center for Infectious Disease"/>
            <person name="Wu L."/>
            <person name="Ma J."/>
        </authorList>
    </citation>
    <scope>NUCLEOTIDE SEQUENCE [LARGE SCALE GENOMIC DNA]</scope>
    <source>
        <strain evidence="6">KCTC 52237</strain>
    </source>
</reference>
<dbReference type="InterPro" id="IPR009006">
    <property type="entry name" value="Ala_racemase/Decarboxylase_C"/>
</dbReference>
<dbReference type="InterPro" id="IPR000821">
    <property type="entry name" value="Ala_racemase"/>
</dbReference>
<dbReference type="EC" id="5.1.1.1" evidence="5"/>
<dbReference type="EMBL" id="JBHRTF010000001">
    <property type="protein sequence ID" value="MFC3113927.1"/>
    <property type="molecule type" value="Genomic_DNA"/>
</dbReference>
<dbReference type="Proteomes" id="UP001595555">
    <property type="component" value="Unassembled WGS sequence"/>
</dbReference>